<dbReference type="HOGENOM" id="CLU_1008862_0_0_1"/>
<dbReference type="SUPFAM" id="SSF53067">
    <property type="entry name" value="Actin-like ATPase domain"/>
    <property type="match status" value="1"/>
</dbReference>
<dbReference type="Proteomes" id="UP000030755">
    <property type="component" value="Unassembled WGS sequence"/>
</dbReference>
<protein>
    <submittedName>
        <fullName evidence="3">Actin-like ATPase domain-containing protein</fullName>
    </submittedName>
</protein>
<reference evidence="3" key="3">
    <citation type="submission" date="2018-08" db="EMBL/GenBank/DDBJ databases">
        <title>Leveraging single-cell genomics to expand the Fungal Tree of Life.</title>
        <authorList>
            <consortium name="DOE Joint Genome Institute"/>
            <person name="Ahrendt S.R."/>
            <person name="Quandt C.A."/>
            <person name="Ciobanu D."/>
            <person name="Clum A."/>
            <person name="Salamov A."/>
            <person name="Andreopoulos B."/>
            <person name="Cheng J.-F."/>
            <person name="Woyke T."/>
            <person name="Pelin A."/>
            <person name="Henrissat B."/>
            <person name="Reynolds N."/>
            <person name="Benny G.L."/>
            <person name="Smith M.E."/>
            <person name="James T.Y."/>
            <person name="Grigoriev I.V."/>
        </authorList>
    </citation>
    <scope>NUCLEOTIDE SEQUENCE</scope>
    <source>
        <strain evidence="3">CSF55</strain>
    </source>
</reference>
<dbReference type="AlphaFoldDB" id="A0A075AQS2"/>
<evidence type="ECO:0000313" key="3">
    <source>
        <dbReference type="EMBL" id="RKP20249.1"/>
    </source>
</evidence>
<dbReference type="Proteomes" id="UP000281549">
    <property type="component" value="Unassembled WGS sequence"/>
</dbReference>
<evidence type="ECO:0000313" key="2">
    <source>
        <dbReference type="EMBL" id="EPZ32530.1"/>
    </source>
</evidence>
<dbReference type="EMBL" id="ML005091">
    <property type="protein sequence ID" value="RKP20249.1"/>
    <property type="molecule type" value="Genomic_DNA"/>
</dbReference>
<reference evidence="5" key="2">
    <citation type="journal article" date="2018" name="Nat. Microbiol.">
        <title>Leveraging single-cell genomics to expand the fungal tree of life.</title>
        <authorList>
            <person name="Ahrendt S.R."/>
            <person name="Quandt C.A."/>
            <person name="Ciobanu D."/>
            <person name="Clum A."/>
            <person name="Salamov A."/>
            <person name="Andreopoulos B."/>
            <person name="Cheng J.F."/>
            <person name="Woyke T."/>
            <person name="Pelin A."/>
            <person name="Henrissat B."/>
            <person name="Reynolds N.K."/>
            <person name="Benny G.L."/>
            <person name="Smith M.E."/>
            <person name="James T.Y."/>
            <person name="Grigoriev I.V."/>
        </authorList>
    </citation>
    <scope>NUCLEOTIDE SEQUENCE [LARGE SCALE GENOMIC DNA]</scope>
    <source>
        <strain evidence="5">CSF55</strain>
    </source>
</reference>
<gene>
    <name evidence="2" type="ORF">O9G_002307</name>
    <name evidence="3" type="ORF">ROZALSC1DRAFT_28241</name>
</gene>
<dbReference type="OrthoDB" id="337660at2759"/>
<sequence>MSFQKNFHTDDTIVFDVSLHSFKAGIAGEIAPRCILNYQKHIYNVASLEDNIGCYEIMQNNAKIPSREDYREDCYMCDSLRYIPSSIAAMISYGCSSGLVIDCGHNDCTVTPIFEGRQLCNLVEIIPIGGKDTDFDNNYIEALKTKFSLVKLENSIDVNETMISFDYKDNTFQVPSRIFSDIYRSIFVEGWEDMNISKLICPCDTRKTLMENILLSGGTCSASGFSSALEQTLREALRTQNMDHLLNFIKIKDTNFSLVGNSWLGGSILCKMKAIK</sequence>
<dbReference type="InterPro" id="IPR043129">
    <property type="entry name" value="ATPase_NBD"/>
</dbReference>
<dbReference type="Gene3D" id="3.30.420.40">
    <property type="match status" value="1"/>
</dbReference>
<proteinExistence type="inferred from homology"/>
<name>A0A075AQS2_ROZAC</name>
<accession>A0A075AQS2</accession>
<evidence type="ECO:0000313" key="4">
    <source>
        <dbReference type="Proteomes" id="UP000030755"/>
    </source>
</evidence>
<evidence type="ECO:0000256" key="1">
    <source>
        <dbReference type="RuleBase" id="RU000487"/>
    </source>
</evidence>
<keyword evidence="4" id="KW-1185">Reference proteome</keyword>
<comment type="similarity">
    <text evidence="1">Belongs to the actin family.</text>
</comment>
<evidence type="ECO:0000313" key="5">
    <source>
        <dbReference type="Proteomes" id="UP000281549"/>
    </source>
</evidence>
<dbReference type="InterPro" id="IPR004000">
    <property type="entry name" value="Actin"/>
</dbReference>
<dbReference type="SMART" id="SM00268">
    <property type="entry name" value="ACTIN"/>
    <property type="match status" value="1"/>
</dbReference>
<dbReference type="PANTHER" id="PTHR11937">
    <property type="entry name" value="ACTIN"/>
    <property type="match status" value="1"/>
</dbReference>
<dbReference type="EMBL" id="KE561145">
    <property type="protein sequence ID" value="EPZ32530.1"/>
    <property type="molecule type" value="Genomic_DNA"/>
</dbReference>
<dbReference type="STRING" id="988480.A0A075AQS2"/>
<dbReference type="Pfam" id="PF00022">
    <property type="entry name" value="Actin"/>
    <property type="match status" value="1"/>
</dbReference>
<reference evidence="2 4" key="1">
    <citation type="journal article" date="2013" name="Curr. Biol.">
        <title>Shared signatures of parasitism and phylogenomics unite Cryptomycota and microsporidia.</title>
        <authorList>
            <person name="James T.Y."/>
            <person name="Pelin A."/>
            <person name="Bonen L."/>
            <person name="Ahrendt S."/>
            <person name="Sain D."/>
            <person name="Corradi N."/>
            <person name="Stajich J.E."/>
        </authorList>
    </citation>
    <scope>NUCLEOTIDE SEQUENCE [LARGE SCALE GENOMIC DNA]</scope>
    <source>
        <strain evidence="2 4">CSF55</strain>
        <strain evidence="2 4">CSF55</strain>
    </source>
</reference>
<organism evidence="2 4">
    <name type="scientific">Rozella allomycis (strain CSF55)</name>
    <dbReference type="NCBI Taxonomy" id="988480"/>
    <lineage>
        <taxon>Eukaryota</taxon>
        <taxon>Fungi</taxon>
        <taxon>Fungi incertae sedis</taxon>
        <taxon>Cryptomycota</taxon>
        <taxon>Cryptomycota incertae sedis</taxon>
        <taxon>Rozella</taxon>
    </lineage>
</organism>